<gene>
    <name evidence="2" type="ORF">POCTA_138.1.T0880165</name>
</gene>
<dbReference type="EMBL" id="CAJJDP010000087">
    <property type="protein sequence ID" value="CAD8186700.1"/>
    <property type="molecule type" value="Genomic_DNA"/>
</dbReference>
<evidence type="ECO:0000256" key="1">
    <source>
        <dbReference type="SAM" id="Coils"/>
    </source>
</evidence>
<keyword evidence="3" id="KW-1185">Reference proteome</keyword>
<evidence type="ECO:0000313" key="2">
    <source>
        <dbReference type="EMBL" id="CAD8186700.1"/>
    </source>
</evidence>
<reference evidence="2" key="1">
    <citation type="submission" date="2021-01" db="EMBL/GenBank/DDBJ databases">
        <authorList>
            <consortium name="Genoscope - CEA"/>
            <person name="William W."/>
        </authorList>
    </citation>
    <scope>NUCLEOTIDE SEQUENCE</scope>
</reference>
<proteinExistence type="predicted"/>
<dbReference type="OMA" id="VTNENTM"/>
<evidence type="ECO:0000313" key="3">
    <source>
        <dbReference type="Proteomes" id="UP000683925"/>
    </source>
</evidence>
<keyword evidence="1" id="KW-0175">Coiled coil</keyword>
<dbReference type="Proteomes" id="UP000683925">
    <property type="component" value="Unassembled WGS sequence"/>
</dbReference>
<feature type="coiled-coil region" evidence="1">
    <location>
        <begin position="4"/>
        <end position="242"/>
    </location>
</feature>
<dbReference type="AlphaFoldDB" id="A0A8S1WCM7"/>
<organism evidence="2 3">
    <name type="scientific">Paramecium octaurelia</name>
    <dbReference type="NCBI Taxonomy" id="43137"/>
    <lineage>
        <taxon>Eukaryota</taxon>
        <taxon>Sar</taxon>
        <taxon>Alveolata</taxon>
        <taxon>Ciliophora</taxon>
        <taxon>Intramacronucleata</taxon>
        <taxon>Oligohymenophorea</taxon>
        <taxon>Peniculida</taxon>
        <taxon>Parameciidae</taxon>
        <taxon>Paramecium</taxon>
    </lineage>
</organism>
<sequence length="289" mass="33876">MIEKEHHQEIILNYEQQLQELNAKLKAVTNENTMIHAQLTAKSSVIDQQTQEIAELKCKLTEQEFEFQEKCKSQLIFLNQKNMELQNQVIELNQQINNLNSVIQETQNNSKEFCNQNENNQIDQLNQLIQNLQNQLKDKNEHIQNLKNLTSGTIIALQQRNETLEKRLNEQKDIVEKLKNADYTIKATTSNDSSILVEELQSALSIKKQDIEILQQKYEQQLAKKEEIVQNLQQKLEESMRKELDISKTSQDSKNYVYQLEKQIEVSINQQDKSKVEQLVARLRSQVQL</sequence>
<protein>
    <submittedName>
        <fullName evidence="2">Uncharacterized protein</fullName>
    </submittedName>
</protein>
<comment type="caution">
    <text evidence="2">The sequence shown here is derived from an EMBL/GenBank/DDBJ whole genome shotgun (WGS) entry which is preliminary data.</text>
</comment>
<accession>A0A8S1WCM7</accession>
<name>A0A8S1WCM7_PAROT</name>